<gene>
    <name evidence="3" type="ORF">N7532_008803</name>
</gene>
<evidence type="ECO:0000313" key="3">
    <source>
        <dbReference type="EMBL" id="KAJ5090119.1"/>
    </source>
</evidence>
<evidence type="ECO:0000313" key="4">
    <source>
        <dbReference type="Proteomes" id="UP001149074"/>
    </source>
</evidence>
<dbReference type="EMBL" id="JAPQKI010000009">
    <property type="protein sequence ID" value="KAJ5090119.1"/>
    <property type="molecule type" value="Genomic_DNA"/>
</dbReference>
<sequence length="126" mass="14186">MDTSEILRTIASLNTRAIQAERTAARYEQELARVQQSLVKKENDLEEAVRMAEILYELNRKLGSVTDYLLKQQERLDDTDCSSFEAMFNILLKEVETHEVRPDGEASSNSDKQGRAGHPDGISSLG</sequence>
<protein>
    <submittedName>
        <fullName evidence="3">Uncharacterized protein</fullName>
    </submittedName>
</protein>
<dbReference type="OrthoDB" id="4283126at2759"/>
<name>A0A9W9K1X7_9EURO</name>
<comment type="caution">
    <text evidence="3">The sequence shown here is derived from an EMBL/GenBank/DDBJ whole genome shotgun (WGS) entry which is preliminary data.</text>
</comment>
<accession>A0A9W9K1X7</accession>
<dbReference type="Proteomes" id="UP001149074">
    <property type="component" value="Unassembled WGS sequence"/>
</dbReference>
<reference evidence="3" key="2">
    <citation type="journal article" date="2023" name="IMA Fungus">
        <title>Comparative genomic study of the Penicillium genus elucidates a diverse pangenome and 15 lateral gene transfer events.</title>
        <authorList>
            <person name="Petersen C."/>
            <person name="Sorensen T."/>
            <person name="Nielsen M.R."/>
            <person name="Sondergaard T.E."/>
            <person name="Sorensen J.L."/>
            <person name="Fitzpatrick D.A."/>
            <person name="Frisvad J.C."/>
            <person name="Nielsen K.L."/>
        </authorList>
    </citation>
    <scope>NUCLEOTIDE SEQUENCE</scope>
    <source>
        <strain evidence="3">IBT 30761</strain>
    </source>
</reference>
<keyword evidence="1" id="KW-0175">Coiled coil</keyword>
<dbReference type="RefSeq" id="XP_056472101.1">
    <property type="nucleotide sequence ID" value="XM_056621295.1"/>
</dbReference>
<dbReference type="GeneID" id="81360274"/>
<evidence type="ECO:0000256" key="2">
    <source>
        <dbReference type="SAM" id="MobiDB-lite"/>
    </source>
</evidence>
<dbReference type="AlphaFoldDB" id="A0A9W9K1X7"/>
<evidence type="ECO:0000256" key="1">
    <source>
        <dbReference type="SAM" id="Coils"/>
    </source>
</evidence>
<feature type="region of interest" description="Disordered" evidence="2">
    <location>
        <begin position="99"/>
        <end position="126"/>
    </location>
</feature>
<keyword evidence="4" id="KW-1185">Reference proteome</keyword>
<proteinExistence type="predicted"/>
<organism evidence="3 4">
    <name type="scientific">Penicillium argentinense</name>
    <dbReference type="NCBI Taxonomy" id="1131581"/>
    <lineage>
        <taxon>Eukaryota</taxon>
        <taxon>Fungi</taxon>
        <taxon>Dikarya</taxon>
        <taxon>Ascomycota</taxon>
        <taxon>Pezizomycotina</taxon>
        <taxon>Eurotiomycetes</taxon>
        <taxon>Eurotiomycetidae</taxon>
        <taxon>Eurotiales</taxon>
        <taxon>Aspergillaceae</taxon>
        <taxon>Penicillium</taxon>
    </lineage>
</organism>
<feature type="coiled-coil region" evidence="1">
    <location>
        <begin position="10"/>
        <end position="51"/>
    </location>
</feature>
<reference evidence="3" key="1">
    <citation type="submission" date="2022-11" db="EMBL/GenBank/DDBJ databases">
        <authorList>
            <person name="Petersen C."/>
        </authorList>
    </citation>
    <scope>NUCLEOTIDE SEQUENCE</scope>
    <source>
        <strain evidence="3">IBT 30761</strain>
    </source>
</reference>